<dbReference type="Gene3D" id="1.10.10.60">
    <property type="entry name" value="Homeodomain-like"/>
    <property type="match status" value="1"/>
</dbReference>
<dbReference type="PANTHER" id="PTHR11019">
    <property type="entry name" value="HTH-TYPE TRANSCRIPTIONAL REGULATOR NIMR"/>
    <property type="match status" value="1"/>
</dbReference>
<dbReference type="EMBL" id="JAFFZM010000008">
    <property type="protein sequence ID" value="MBO8199673.1"/>
    <property type="molecule type" value="Genomic_DNA"/>
</dbReference>
<dbReference type="InterPro" id="IPR018060">
    <property type="entry name" value="HTH_AraC"/>
</dbReference>
<dbReference type="PROSITE" id="PS01124">
    <property type="entry name" value="HTH_ARAC_FAMILY_2"/>
    <property type="match status" value="1"/>
</dbReference>
<gene>
    <name evidence="2" type="ORF">JW613_15405</name>
</gene>
<evidence type="ECO:0000313" key="2">
    <source>
        <dbReference type="EMBL" id="MBO8199673.1"/>
    </source>
</evidence>
<evidence type="ECO:0000259" key="1">
    <source>
        <dbReference type="PROSITE" id="PS01124"/>
    </source>
</evidence>
<keyword evidence="3" id="KW-1185">Reference proteome</keyword>
<reference evidence="2 3" key="1">
    <citation type="submission" date="2021-02" db="EMBL/GenBank/DDBJ databases">
        <title>Streptomyces spirodelae sp. nov., isolated from duckweed.</title>
        <authorList>
            <person name="Saimee Y."/>
            <person name="Duangmal K."/>
        </authorList>
    </citation>
    <scope>NUCLEOTIDE SEQUENCE [LARGE SCALE GENOMIC DNA]</scope>
    <source>
        <strain evidence="2 3">DSM 42105</strain>
    </source>
</reference>
<protein>
    <submittedName>
        <fullName evidence="2">Helix-turn-helix domain-containing protein</fullName>
    </submittedName>
</protein>
<accession>A0ABS3XWJ3</accession>
<organism evidence="2 3">
    <name type="scientific">Streptomyces smyrnaeus</name>
    <dbReference type="NCBI Taxonomy" id="1387713"/>
    <lineage>
        <taxon>Bacteria</taxon>
        <taxon>Bacillati</taxon>
        <taxon>Actinomycetota</taxon>
        <taxon>Actinomycetes</taxon>
        <taxon>Kitasatosporales</taxon>
        <taxon>Streptomycetaceae</taxon>
        <taxon>Streptomyces</taxon>
    </lineage>
</organism>
<sequence length="191" mass="20810">MTRCPDATPRPDSRLVVRSFPLPRDSWFGEHRHPAHQSAWYACGLLSVRAPGGTWLLPPSDASGPGACQGRALRSARPVPARDIGLTWPTDPRARTVAESLLADLTDSRPLADWSRSAGAGARTPARLFVAETGHGFGRWRERLRVQEAMPLPAQGRSVESVTHRVGHASSSAFMPAFRRTVGPSPGQFFR</sequence>
<comment type="caution">
    <text evidence="2">The sequence shown here is derived from an EMBL/GenBank/DDBJ whole genome shotgun (WGS) entry which is preliminary data.</text>
</comment>
<dbReference type="PANTHER" id="PTHR11019:SF199">
    <property type="entry name" value="HTH-TYPE TRANSCRIPTIONAL REGULATOR NIMR"/>
    <property type="match status" value="1"/>
</dbReference>
<dbReference type="Pfam" id="PF12833">
    <property type="entry name" value="HTH_18"/>
    <property type="match status" value="1"/>
</dbReference>
<dbReference type="Proteomes" id="UP000721954">
    <property type="component" value="Unassembled WGS sequence"/>
</dbReference>
<dbReference type="SMART" id="SM00342">
    <property type="entry name" value="HTH_ARAC"/>
    <property type="match status" value="1"/>
</dbReference>
<name>A0ABS3XWJ3_9ACTN</name>
<feature type="domain" description="HTH araC/xylS-type" evidence="1">
    <location>
        <begin position="95"/>
        <end position="191"/>
    </location>
</feature>
<proteinExistence type="predicted"/>
<evidence type="ECO:0000313" key="3">
    <source>
        <dbReference type="Proteomes" id="UP000721954"/>
    </source>
</evidence>